<dbReference type="KEGG" id="mlr:MELLADRAFT_112903"/>
<dbReference type="EMBL" id="GL883162">
    <property type="protein sequence ID" value="EGF99230.1"/>
    <property type="molecule type" value="Genomic_DNA"/>
</dbReference>
<dbReference type="HOGENOM" id="CLU_029551_0_0_1"/>
<dbReference type="GeneID" id="18924822"/>
<proteinExistence type="predicted"/>
<dbReference type="RefSeq" id="XP_007417542.1">
    <property type="nucleotide sequence ID" value="XM_007417480.1"/>
</dbReference>
<keyword evidence="2" id="KW-1185">Reference proteome</keyword>
<sequence>MRLSEIDVKVILSAGGLRYWILFLNFGFLGDRHPHFNWGRSSVADGSGNQDLNTSNSAFGGHKDEMKHEIKTREPLYEPLLNTPYKRLPQADPNDPETFLLEESFTDFQLAKQKANTQNGKSIVKTGFTPIFSTQTQTPDSRHGTGWEVWYEISQKAKSSASPEVKEMAEAIAAYGTQFDIHGILPQDQTKHITSTINLFYMFLQSDSLNTAERIWSVGVLSHLKSQIPELREFAIPRSWTAKDLGRLRGQYLEYFLQDKDLETVAQKMWSESPPKLETTNPVIQEAIRRESIVHLIKEQMAKAPLKPSPEFGALYLAFINLETPMDSKKASSLMKLLFDHLEKTTGPWNLFDEEDNTTRMILHLEEYNVESYLQFKELARTNRFREKILEGDTSFQLAEEGLSPSFRFLLEDFRKTKTANEHQIPKIFDILKDEHMSVSRLGRFFRVLNLVFMGNGGMYNAFKLQLERYSNPEVISEVSRTLSLQAESLKHNPDTDGILVDYIIHLLSSRYDDGKMFRKLHNLHGARGSLESEEARRLVKAFVHGGTWDKQGHWMSSGQLRKPLHLLCGREEVTTEGKGEVRKRLWNHRMRM</sequence>
<dbReference type="AlphaFoldDB" id="F4S822"/>
<accession>F4S822</accession>
<reference evidence="2" key="1">
    <citation type="journal article" date="2011" name="Proc. Natl. Acad. Sci. U.S.A.">
        <title>Obligate biotrophy features unraveled by the genomic analysis of rust fungi.</title>
        <authorList>
            <person name="Duplessis S."/>
            <person name="Cuomo C.A."/>
            <person name="Lin Y.-C."/>
            <person name="Aerts A."/>
            <person name="Tisserant E."/>
            <person name="Veneault-Fourrey C."/>
            <person name="Joly D.L."/>
            <person name="Hacquard S."/>
            <person name="Amselem J."/>
            <person name="Cantarel B.L."/>
            <person name="Chiu R."/>
            <person name="Coutinho P.M."/>
            <person name="Feau N."/>
            <person name="Field M."/>
            <person name="Frey P."/>
            <person name="Gelhaye E."/>
            <person name="Goldberg J."/>
            <person name="Grabherr M.G."/>
            <person name="Kodira C.D."/>
            <person name="Kohler A."/>
            <person name="Kuees U."/>
            <person name="Lindquist E.A."/>
            <person name="Lucas S.M."/>
            <person name="Mago R."/>
            <person name="Mauceli E."/>
            <person name="Morin E."/>
            <person name="Murat C."/>
            <person name="Pangilinan J.L."/>
            <person name="Park R."/>
            <person name="Pearson M."/>
            <person name="Quesneville H."/>
            <person name="Rouhier N."/>
            <person name="Sakthikumar S."/>
            <person name="Salamov A.A."/>
            <person name="Schmutz J."/>
            <person name="Selles B."/>
            <person name="Shapiro H."/>
            <person name="Tanguay P."/>
            <person name="Tuskan G.A."/>
            <person name="Henrissat B."/>
            <person name="Van de Peer Y."/>
            <person name="Rouze P."/>
            <person name="Ellis J.G."/>
            <person name="Dodds P.N."/>
            <person name="Schein J.E."/>
            <person name="Zhong S."/>
            <person name="Hamelin R.C."/>
            <person name="Grigoriev I.V."/>
            <person name="Szabo L.J."/>
            <person name="Martin F."/>
        </authorList>
    </citation>
    <scope>NUCLEOTIDE SEQUENCE [LARGE SCALE GENOMIC DNA]</scope>
    <source>
        <strain evidence="2">98AG31 / pathotype 3-4-7</strain>
    </source>
</reference>
<evidence type="ECO:0000313" key="1">
    <source>
        <dbReference type="EMBL" id="EGF99230.1"/>
    </source>
</evidence>
<dbReference type="Proteomes" id="UP000001072">
    <property type="component" value="Unassembled WGS sequence"/>
</dbReference>
<dbReference type="VEuPathDB" id="FungiDB:MELLADRAFT_112903"/>
<protein>
    <submittedName>
        <fullName evidence="1">Uncharacterized protein</fullName>
    </submittedName>
</protein>
<dbReference type="InParanoid" id="F4S822"/>
<evidence type="ECO:0000313" key="2">
    <source>
        <dbReference type="Proteomes" id="UP000001072"/>
    </source>
</evidence>
<gene>
    <name evidence="1" type="ORF">MELLADRAFT_112903</name>
</gene>
<name>F4S822_MELLP</name>
<organism evidence="2">
    <name type="scientific">Melampsora larici-populina (strain 98AG31 / pathotype 3-4-7)</name>
    <name type="common">Poplar leaf rust fungus</name>
    <dbReference type="NCBI Taxonomy" id="747676"/>
    <lineage>
        <taxon>Eukaryota</taxon>
        <taxon>Fungi</taxon>
        <taxon>Dikarya</taxon>
        <taxon>Basidiomycota</taxon>
        <taxon>Pucciniomycotina</taxon>
        <taxon>Pucciniomycetes</taxon>
        <taxon>Pucciniales</taxon>
        <taxon>Melampsoraceae</taxon>
        <taxon>Melampsora</taxon>
    </lineage>
</organism>